<evidence type="ECO:0000313" key="1">
    <source>
        <dbReference type="EMBL" id="KAK1857529.1"/>
    </source>
</evidence>
<sequence length="162" mass="17205">MAFVAAAAVGATTWTSSRSAVTSSRPTATTVPAAVRPTASVRMTLAGGLPPPDATTVLELEATGAFKAAAAMEAARAKSRLADNDTGSPEYQIATWSARIEYLTTHAKANPKDHSSTRGLVTMVSKRRRMLQYLAKTDKNRFNAILDTLGIRVSKELRALGQ</sequence>
<evidence type="ECO:0000313" key="2">
    <source>
        <dbReference type="Proteomes" id="UP000798662"/>
    </source>
</evidence>
<organism evidence="1 2">
    <name type="scientific">Pyropia yezoensis</name>
    <name type="common">Susabi-nori</name>
    <name type="synonym">Porphyra yezoensis</name>
    <dbReference type="NCBI Taxonomy" id="2788"/>
    <lineage>
        <taxon>Eukaryota</taxon>
        <taxon>Rhodophyta</taxon>
        <taxon>Bangiophyceae</taxon>
        <taxon>Bangiales</taxon>
        <taxon>Bangiaceae</taxon>
        <taxon>Pyropia</taxon>
    </lineage>
</organism>
<gene>
    <name evidence="1" type="ORF">I4F81_000146</name>
</gene>
<dbReference type="Proteomes" id="UP000798662">
    <property type="component" value="Chromosome 1"/>
</dbReference>
<comment type="caution">
    <text evidence="1">The sequence shown here is derived from an EMBL/GenBank/DDBJ whole genome shotgun (WGS) entry which is preliminary data.</text>
</comment>
<proteinExistence type="predicted"/>
<protein>
    <submittedName>
        <fullName evidence="1">Uncharacterized protein</fullName>
    </submittedName>
</protein>
<keyword evidence="2" id="KW-1185">Reference proteome</keyword>
<reference evidence="1" key="1">
    <citation type="submission" date="2019-11" db="EMBL/GenBank/DDBJ databases">
        <title>Nori genome reveals adaptations in red seaweeds to the harsh intertidal environment.</title>
        <authorList>
            <person name="Wang D."/>
            <person name="Mao Y."/>
        </authorList>
    </citation>
    <scope>NUCLEOTIDE SEQUENCE</scope>
    <source>
        <tissue evidence="1">Gametophyte</tissue>
    </source>
</reference>
<name>A0ACC3BIB1_PYRYE</name>
<dbReference type="EMBL" id="CM020618">
    <property type="protein sequence ID" value="KAK1857529.1"/>
    <property type="molecule type" value="Genomic_DNA"/>
</dbReference>
<accession>A0ACC3BIB1</accession>